<dbReference type="RefSeq" id="WP_014206327.1">
    <property type="nucleotide sequence ID" value="NC_016603.1"/>
</dbReference>
<evidence type="ECO:0000313" key="2">
    <source>
        <dbReference type="EMBL" id="ADY81191.1"/>
    </source>
</evidence>
<name>F0KJL2_ACIP2</name>
<dbReference type="InterPro" id="IPR027417">
    <property type="entry name" value="P-loop_NTPase"/>
</dbReference>
<dbReference type="HOGENOM" id="CLU_450294_0_0_6"/>
<dbReference type="Gene3D" id="3.40.50.300">
    <property type="entry name" value="P-loop containing nucleotide triphosphate hydrolases"/>
    <property type="match status" value="1"/>
</dbReference>
<dbReference type="EMBL" id="CP002177">
    <property type="protein sequence ID" value="ADY81191.1"/>
    <property type="molecule type" value="Genomic_DNA"/>
</dbReference>
<accession>F0KJL2</accession>
<dbReference type="eggNOG" id="COG5635">
    <property type="taxonomic scope" value="Bacteria"/>
</dbReference>
<reference evidence="2 3" key="2">
    <citation type="journal article" date="2011" name="J. Bacteriol.">
        <title>Genome sequence of Acinetobacter calcoaceticus PHEA-2, isolated from industry wastewater.</title>
        <authorList>
            <person name="Zhan Y."/>
            <person name="Yan Y."/>
            <person name="Zhang W."/>
            <person name="Yu H."/>
            <person name="Chen M."/>
            <person name="Lu W."/>
            <person name="Ping S."/>
            <person name="Peng Z."/>
            <person name="Yuan M."/>
            <person name="Zhou Z."/>
            <person name="Elmerich C."/>
            <person name="Lin M."/>
        </authorList>
    </citation>
    <scope>NUCLEOTIDE SEQUENCE [LARGE SCALE GENOMIC DNA]</scope>
    <source>
        <strain evidence="2 3">PHEA-2</strain>
    </source>
</reference>
<sequence length="636" mass="74493">MEVNILEKAFEVLVDKVFSNIKDLAGYQIDKRNYENLCREAYNKLSFLDQVKTINDFGDSISLYDFFVHPYLIDLTKNKKEFTVNSIKDFACNKKVLISGIVGQGKSILMRHLAIQESFNGERFPVFVELKELEDNESLEAFMRKSIESWLQTDNQKIVSYLLKEGKVIFFFDGFDEIKTSNMEKIVRDFEKIDKKFPKLNFIVSSRPEDSIDKSTIFKKYLIKKLELGDQLNIIQKLVKDNQLQKNLTTTLSKSSKDIIGVLVTPLMVNFYVYLYKTEQIIGDNLKLFYNKIFDLVARKHDGTKILYKRVYATKLTIDQLEAAFECICYLCSRKGTFFFNEYSFREIVEKTIKFNKFQCAIDDLIKDLTTGLCFIGKESESFAFMHTSIAEFFAAKFVSKNADIKGLYTDLKNNYSKYDNLIKYLEVIDKKSFYINFLDDLLNENYDYFKSKSIVDNILISIKDYNKVYSKEDMQRLRKNNISVLILFEKSVHPYFVFKFLDSFEGQVQKDLSKKYKYANSFEFEIIYSGKRVDEKVNSEEQIVTVEEENIISSRIQSENYYLYETVDVETQHGTKSKKDIDNKIKNGNFESINARSSLDLSNINLHNNSFILKLDAMKKEISEYKLPRAINDLF</sequence>
<organism evidence="2 3">
    <name type="scientific">Acinetobacter pittii (strain PHEA-2)</name>
    <dbReference type="NCBI Taxonomy" id="871585"/>
    <lineage>
        <taxon>Bacteria</taxon>
        <taxon>Pseudomonadati</taxon>
        <taxon>Pseudomonadota</taxon>
        <taxon>Gammaproteobacteria</taxon>
        <taxon>Moraxellales</taxon>
        <taxon>Moraxellaceae</taxon>
        <taxon>Acinetobacter</taxon>
        <taxon>Acinetobacter calcoaceticus/baumannii complex</taxon>
    </lineage>
</organism>
<dbReference type="PROSITE" id="PS50837">
    <property type="entry name" value="NACHT"/>
    <property type="match status" value="1"/>
</dbReference>
<feature type="domain" description="NACHT" evidence="1">
    <location>
        <begin position="94"/>
        <end position="208"/>
    </location>
</feature>
<dbReference type="KEGG" id="acc:BDGL_000605"/>
<dbReference type="InterPro" id="IPR007111">
    <property type="entry name" value="NACHT_NTPase"/>
</dbReference>
<proteinExistence type="predicted"/>
<dbReference type="AlphaFoldDB" id="F0KJL2"/>
<dbReference type="RefSeq" id="YP_004994873.1">
    <property type="nucleotide sequence ID" value="NC_016603.1"/>
</dbReference>
<dbReference type="Pfam" id="PF05729">
    <property type="entry name" value="NACHT"/>
    <property type="match status" value="1"/>
</dbReference>
<dbReference type="PANTHER" id="PTHR46844">
    <property type="entry name" value="SLR5058 PROTEIN"/>
    <property type="match status" value="1"/>
</dbReference>
<protein>
    <recommendedName>
        <fullName evidence="1">NACHT domain-containing protein</fullName>
    </recommendedName>
</protein>
<dbReference type="GeneID" id="11638785"/>
<evidence type="ECO:0000313" key="3">
    <source>
        <dbReference type="Proteomes" id="UP000007477"/>
    </source>
</evidence>
<gene>
    <name evidence="2" type="ordered locus">BDGL_000605</name>
</gene>
<dbReference type="PATRIC" id="fig|871585.3.peg.603"/>
<dbReference type="OrthoDB" id="6875580at2"/>
<reference key="1">
    <citation type="submission" date="2010-08" db="EMBL/GenBank/DDBJ databases">
        <title>The genome sequence of a nonpathogenic wastewater-adapted bacterium Acinetobacter calcoaceticus PHEA-2 and comparative genomics insights into environmental adaptation.</title>
        <authorList>
            <person name="Zhan Y."/>
            <person name="Yan Y."/>
            <person name="Zhang W."/>
            <person name="Chen M."/>
            <person name="Ping S."/>
            <person name="Lu W."/>
            <person name="Lin M."/>
        </authorList>
    </citation>
    <scope>NUCLEOTIDE SEQUENCE</scope>
    <source>
        <strain>PHEA-2</strain>
    </source>
</reference>
<evidence type="ECO:0000259" key="1">
    <source>
        <dbReference type="PROSITE" id="PS50837"/>
    </source>
</evidence>
<dbReference type="Proteomes" id="UP000007477">
    <property type="component" value="Chromosome"/>
</dbReference>
<keyword evidence="3" id="KW-1185">Reference proteome</keyword>
<dbReference type="PANTHER" id="PTHR46844:SF1">
    <property type="entry name" value="SLR5058 PROTEIN"/>
    <property type="match status" value="1"/>
</dbReference>
<dbReference type="SUPFAM" id="SSF52540">
    <property type="entry name" value="P-loop containing nucleoside triphosphate hydrolases"/>
    <property type="match status" value="1"/>
</dbReference>